<evidence type="ECO:0000313" key="2">
    <source>
        <dbReference type="Proteomes" id="UP001152592"/>
    </source>
</evidence>
<dbReference type="AlphaFoldDB" id="A0A9W4JWW9"/>
<evidence type="ECO:0000313" key="1">
    <source>
        <dbReference type="EMBL" id="CAG8416416.1"/>
    </source>
</evidence>
<gene>
    <name evidence="1" type="ORF">PSALAMII_LOCUS9244</name>
</gene>
<proteinExistence type="predicted"/>
<protein>
    <submittedName>
        <fullName evidence="1">Uncharacterized protein</fullName>
    </submittedName>
</protein>
<organism evidence="1 2">
    <name type="scientific">Penicillium salamii</name>
    <dbReference type="NCBI Taxonomy" id="1612424"/>
    <lineage>
        <taxon>Eukaryota</taxon>
        <taxon>Fungi</taxon>
        <taxon>Dikarya</taxon>
        <taxon>Ascomycota</taxon>
        <taxon>Pezizomycotina</taxon>
        <taxon>Eurotiomycetes</taxon>
        <taxon>Eurotiomycetidae</taxon>
        <taxon>Eurotiales</taxon>
        <taxon>Aspergillaceae</taxon>
        <taxon>Penicillium</taxon>
    </lineage>
</organism>
<accession>A0A9W4JWW9</accession>
<dbReference type="Proteomes" id="UP001152592">
    <property type="component" value="Unassembled WGS sequence"/>
</dbReference>
<comment type="caution">
    <text evidence="1">The sequence shown here is derived from an EMBL/GenBank/DDBJ whole genome shotgun (WGS) entry which is preliminary data.</text>
</comment>
<sequence>MEQKTTKYKLRQGFVYFWHPWYFLDLLCQLDHILALCQPVSICSVLILRLYTNTLLSCRYVSSISGRELVSTTFAGAPLHKLHPRTIQLDPTLSTWNLNLKKISGSLKVIDRDLNTPVLSIEIAPSVTHSIDDPLGFIVTVHREEDGIKKPCIFRWDVYHDAWGPSGFLLFQHTLEGLKKIEGNHGPLPPETLEYTQNDLCFEELLPGHCLRRNIGNLTPFRDQLVAGEKYELLWPGAEYALWDWGTLREHIGHKVGVVPGVPRAIIPGGASSCITVKQEADVWKPTASSPIGEFSRPQVF</sequence>
<dbReference type="EMBL" id="CAJVPD010000272">
    <property type="protein sequence ID" value="CAG8416416.1"/>
    <property type="molecule type" value="Genomic_DNA"/>
</dbReference>
<name>A0A9W4JWW9_9EURO</name>
<reference evidence="1" key="1">
    <citation type="submission" date="2021-07" db="EMBL/GenBank/DDBJ databases">
        <authorList>
            <person name="Branca A.L. A."/>
        </authorList>
    </citation>
    <scope>NUCLEOTIDE SEQUENCE</scope>
</reference>
<dbReference type="OrthoDB" id="6133115at2759"/>